<name>A0A1Y1IYC1_KLENI</name>
<gene>
    <name evidence="2" type="ORF">KFL_014360020</name>
</gene>
<accession>A0A1Y1IYC1</accession>
<feature type="region of interest" description="Disordered" evidence="1">
    <location>
        <begin position="40"/>
        <end position="68"/>
    </location>
</feature>
<dbReference type="Proteomes" id="UP000054558">
    <property type="component" value="Unassembled WGS sequence"/>
</dbReference>
<proteinExistence type="predicted"/>
<dbReference type="EMBL" id="DF238385">
    <property type="protein sequence ID" value="GAQ93318.1"/>
    <property type="molecule type" value="Genomic_DNA"/>
</dbReference>
<reference evidence="2 3" key="1">
    <citation type="journal article" date="2014" name="Nat. Commun.">
        <title>Klebsormidium flaccidum genome reveals primary factors for plant terrestrial adaptation.</title>
        <authorList>
            <person name="Hori K."/>
            <person name="Maruyama F."/>
            <person name="Fujisawa T."/>
            <person name="Togashi T."/>
            <person name="Yamamoto N."/>
            <person name="Seo M."/>
            <person name="Sato S."/>
            <person name="Yamada T."/>
            <person name="Mori H."/>
            <person name="Tajima N."/>
            <person name="Moriyama T."/>
            <person name="Ikeuchi M."/>
            <person name="Watanabe M."/>
            <person name="Wada H."/>
            <person name="Kobayashi K."/>
            <person name="Saito M."/>
            <person name="Masuda T."/>
            <person name="Sasaki-Sekimoto Y."/>
            <person name="Mashiguchi K."/>
            <person name="Awai K."/>
            <person name="Shimojima M."/>
            <person name="Masuda S."/>
            <person name="Iwai M."/>
            <person name="Nobusawa T."/>
            <person name="Narise T."/>
            <person name="Kondo S."/>
            <person name="Saito H."/>
            <person name="Sato R."/>
            <person name="Murakawa M."/>
            <person name="Ihara Y."/>
            <person name="Oshima-Yamada Y."/>
            <person name="Ohtaka K."/>
            <person name="Satoh M."/>
            <person name="Sonobe K."/>
            <person name="Ishii M."/>
            <person name="Ohtani R."/>
            <person name="Kanamori-Sato M."/>
            <person name="Honoki R."/>
            <person name="Miyazaki D."/>
            <person name="Mochizuki H."/>
            <person name="Umetsu J."/>
            <person name="Higashi K."/>
            <person name="Shibata D."/>
            <person name="Kamiya Y."/>
            <person name="Sato N."/>
            <person name="Nakamura Y."/>
            <person name="Tabata S."/>
            <person name="Ida S."/>
            <person name="Kurokawa K."/>
            <person name="Ohta H."/>
        </authorList>
    </citation>
    <scope>NUCLEOTIDE SEQUENCE [LARGE SCALE GENOMIC DNA]</scope>
    <source>
        <strain evidence="2 3">NIES-2285</strain>
    </source>
</reference>
<keyword evidence="3" id="KW-1185">Reference proteome</keyword>
<evidence type="ECO:0000256" key="1">
    <source>
        <dbReference type="SAM" id="MobiDB-lite"/>
    </source>
</evidence>
<evidence type="ECO:0000313" key="2">
    <source>
        <dbReference type="EMBL" id="GAQ93318.1"/>
    </source>
</evidence>
<evidence type="ECO:0000313" key="3">
    <source>
        <dbReference type="Proteomes" id="UP000054558"/>
    </source>
</evidence>
<protein>
    <submittedName>
        <fullName evidence="2">Uncharacterized protein</fullName>
    </submittedName>
</protein>
<sequence length="68" mass="7575">MADPAKTSELDEVGKTLKPIELREMADPAKTPDLIKMLEAANPIELQGDGRPDQDNRPDRVHDQKAPR</sequence>
<organism evidence="2 3">
    <name type="scientific">Klebsormidium nitens</name>
    <name type="common">Green alga</name>
    <name type="synonym">Ulothrix nitens</name>
    <dbReference type="NCBI Taxonomy" id="105231"/>
    <lineage>
        <taxon>Eukaryota</taxon>
        <taxon>Viridiplantae</taxon>
        <taxon>Streptophyta</taxon>
        <taxon>Klebsormidiophyceae</taxon>
        <taxon>Klebsormidiales</taxon>
        <taxon>Klebsormidiaceae</taxon>
        <taxon>Klebsormidium</taxon>
    </lineage>
</organism>
<feature type="compositionally biased region" description="Basic and acidic residues" evidence="1">
    <location>
        <begin position="48"/>
        <end position="68"/>
    </location>
</feature>
<dbReference type="AlphaFoldDB" id="A0A1Y1IYC1"/>